<evidence type="ECO:0000313" key="1">
    <source>
        <dbReference type="EMBL" id="WPU64651.1"/>
    </source>
</evidence>
<evidence type="ECO:0000313" key="2">
    <source>
        <dbReference type="Proteomes" id="UP001324634"/>
    </source>
</evidence>
<keyword evidence="2" id="KW-1185">Reference proteome</keyword>
<dbReference type="EMBL" id="CP139487">
    <property type="protein sequence ID" value="WPU64651.1"/>
    <property type="molecule type" value="Genomic_DNA"/>
</dbReference>
<organism evidence="1 2">
    <name type="scientific">Peredibacter starrii</name>
    <dbReference type="NCBI Taxonomy" id="28202"/>
    <lineage>
        <taxon>Bacteria</taxon>
        <taxon>Pseudomonadati</taxon>
        <taxon>Bdellovibrionota</taxon>
        <taxon>Bacteriovoracia</taxon>
        <taxon>Bacteriovoracales</taxon>
        <taxon>Bacteriovoracaceae</taxon>
        <taxon>Peredibacter</taxon>
    </lineage>
</organism>
<dbReference type="Proteomes" id="UP001324634">
    <property type="component" value="Chromosome"/>
</dbReference>
<dbReference type="KEGG" id="psti:SOO65_18310"/>
<proteinExistence type="predicted"/>
<name>A0AAX4HNE1_9BACT</name>
<accession>A0AAX4HNE1</accession>
<dbReference type="RefSeq" id="WP_321393829.1">
    <property type="nucleotide sequence ID" value="NZ_CP139487.1"/>
</dbReference>
<reference evidence="1 2" key="1">
    <citation type="submission" date="2023-11" db="EMBL/GenBank/DDBJ databases">
        <title>Peredibacter starrii A3.12.</title>
        <authorList>
            <person name="Mitchell R.J."/>
        </authorList>
    </citation>
    <scope>NUCLEOTIDE SEQUENCE [LARGE SCALE GENOMIC DNA]</scope>
    <source>
        <strain evidence="1 2">A3.12</strain>
    </source>
</reference>
<dbReference type="AlphaFoldDB" id="A0AAX4HNE1"/>
<sequence>MDEIELLVNETFKHFDTNFGSDRELMDPVSIEEMQGYFQEELPQEEGSEFPEGPGIIYHVQKTKSVFVVRTFVSQNIRQDYIQILEKPEDYPSLRLLEGGVEDLSHRLKFFIVEEASQAEIIHDQIHNRRFPMYEEMMCNISDPGFSWWLTKKQKGFQLSFTMSVASDDTIKLGPLGDRELAIRNFQSLETLVTSAGIEMNIQNETNRVQFTDCEEFILEELKDVFEFGVITETMTDLFKILSKQTNDASALQTTWFYLQELAAMRRFWIQIQFDLNS</sequence>
<gene>
    <name evidence="1" type="ORF">SOO65_18310</name>
</gene>
<protein>
    <submittedName>
        <fullName evidence="1">Uncharacterized protein</fullName>
    </submittedName>
</protein>